<dbReference type="VEuPathDB" id="PlasmoDB:PRELSG_1443300"/>
<feature type="coiled-coil region" evidence="1">
    <location>
        <begin position="485"/>
        <end position="540"/>
    </location>
</feature>
<dbReference type="OrthoDB" id="386058at2759"/>
<organism evidence="2 3">
    <name type="scientific">Plasmodium relictum</name>
    <dbReference type="NCBI Taxonomy" id="85471"/>
    <lineage>
        <taxon>Eukaryota</taxon>
        <taxon>Sar</taxon>
        <taxon>Alveolata</taxon>
        <taxon>Apicomplexa</taxon>
        <taxon>Aconoidasida</taxon>
        <taxon>Haemosporida</taxon>
        <taxon>Plasmodiidae</taxon>
        <taxon>Plasmodium</taxon>
        <taxon>Plasmodium (Haemamoeba)</taxon>
    </lineage>
</organism>
<dbReference type="EMBL" id="LN835309">
    <property type="protein sequence ID" value="CRH02699.1"/>
    <property type="molecule type" value="Genomic_DNA"/>
</dbReference>
<evidence type="ECO:0000256" key="1">
    <source>
        <dbReference type="SAM" id="Coils"/>
    </source>
</evidence>
<gene>
    <name evidence="2" type="ORF">PRELSG_1443300</name>
</gene>
<feature type="coiled-coil region" evidence="1">
    <location>
        <begin position="308"/>
        <end position="349"/>
    </location>
</feature>
<dbReference type="GeneID" id="39738865"/>
<evidence type="ECO:0000313" key="2">
    <source>
        <dbReference type="EMBL" id="CRH02699.1"/>
    </source>
</evidence>
<keyword evidence="1" id="KW-0175">Coiled coil</keyword>
<sequence length="750" mass="89054">MQTETQSDNSLSKKNVYEEMINLKNDFALLKENIKEEKKFREMKKENLDLLNLNCNEMCNNSIDENGIVNKFLINDSIENNTNDIFGNVKEDKLNEKRNVKKNELNINNITEDSDEKIKDNIHNFNLIEDNSSSNETKEEKSEDNKMKMKIQNLIKLIDLLKLQINKKDQEIYKMEIDLKLKEKNEEKILNLDDIIEENSNNLEKTDRDNFLVNKMKNMLISQNEEIAALNEELKKKSKEIFYLTEENTAKNEKLVELKKEIETNYMYLKEYKHFQKELEMDVNNKIYNAENYLNITNQKLKENNINIKEKDLNIEKQRRIIKELNNELKKKEEKISDLRGIIENIELNNNRDIIKYKQNNMDLINRLSLNNSLINNQKIEIENMHINYKQLEEELKNKDNELKKLHRNLLVKDEENNKTIHDLNRLKFDLEIKNINFINIKKKIKNLKKECSLNLKKQKGHYISVINQMCKEKDDIIKSHIDEMSKLKNNYNEILVTKENMKNEINNLNDEILKKCSEIEKLQDKLLDCESKLLIYENNNEIKILKKNEDHLRKLLNKHIHRNEQLLNTTFLLQKSTLENNSLEKKIIELKAKTYRKDQEIKKLQETNSRRKLVSNCSIESVDGNDGIKDGMVNILKNDSINKGNFRFMPRKANDKEKNLGLSENSNKITRAKESLNSNEGDPIYIALYEHLNCYNRNNTPFKIKKVDTNTYLLNDKRVIIKFINGDLYVEDNTYPVKLQDYLLKISAY</sequence>
<reference evidence="2 3" key="1">
    <citation type="submission" date="2015-04" db="EMBL/GenBank/DDBJ databases">
        <authorList>
            <consortium name="Pathogen Informatics"/>
        </authorList>
    </citation>
    <scope>NUCLEOTIDE SEQUENCE [LARGE SCALE GENOMIC DNA]</scope>
    <source>
        <strain evidence="2 3">SGS1</strain>
    </source>
</reference>
<dbReference type="KEGG" id="prel:PRELSG_1443300"/>
<dbReference type="RefSeq" id="XP_028535219.1">
    <property type="nucleotide sequence ID" value="XM_028679513.1"/>
</dbReference>
<dbReference type="Proteomes" id="UP000220158">
    <property type="component" value="Chromosome 14"/>
</dbReference>
<feature type="coiled-coil region" evidence="1">
    <location>
        <begin position="375"/>
        <end position="451"/>
    </location>
</feature>
<proteinExistence type="predicted"/>
<feature type="coiled-coil region" evidence="1">
    <location>
        <begin position="213"/>
        <end position="247"/>
    </location>
</feature>
<name>A0A1J1HBB2_PLARL</name>
<dbReference type="AlphaFoldDB" id="A0A1J1HBB2"/>
<keyword evidence="3" id="KW-1185">Reference proteome</keyword>
<accession>A0A1J1HBB2</accession>
<dbReference type="OMA" id="KTYRKDQ"/>
<evidence type="ECO:0000313" key="3">
    <source>
        <dbReference type="Proteomes" id="UP000220158"/>
    </source>
</evidence>
<protein>
    <submittedName>
        <fullName evidence="2">Uncharacterized protein</fullName>
    </submittedName>
</protein>